<organism evidence="1 2">
    <name type="scientific">Oryza sativa subsp. japonica</name>
    <name type="common">Rice</name>
    <dbReference type="NCBI Taxonomy" id="39947"/>
    <lineage>
        <taxon>Eukaryota</taxon>
        <taxon>Viridiplantae</taxon>
        <taxon>Streptophyta</taxon>
        <taxon>Embryophyta</taxon>
        <taxon>Tracheophyta</taxon>
        <taxon>Spermatophyta</taxon>
        <taxon>Magnoliopsida</taxon>
        <taxon>Liliopsida</taxon>
        <taxon>Poales</taxon>
        <taxon>Poaceae</taxon>
        <taxon>BOP clade</taxon>
        <taxon>Oryzoideae</taxon>
        <taxon>Oryzeae</taxon>
        <taxon>Oryzinae</taxon>
        <taxon>Oryza</taxon>
        <taxon>Oryza sativa</taxon>
    </lineage>
</organism>
<dbReference type="AlphaFoldDB" id="Q5Z4Y0"/>
<accession>Q5Z4Y0</accession>
<proteinExistence type="predicted"/>
<evidence type="ECO:0000313" key="1">
    <source>
        <dbReference type="EMBL" id="BAD62214.1"/>
    </source>
</evidence>
<reference evidence="2" key="1">
    <citation type="journal article" date="2005" name="Nature">
        <title>The map-based sequence of the rice genome.</title>
        <authorList>
            <consortium name="International rice genome sequencing project (IRGSP)"/>
            <person name="Matsumoto T."/>
            <person name="Wu J."/>
            <person name="Kanamori H."/>
            <person name="Katayose Y."/>
            <person name="Fujisawa M."/>
            <person name="Namiki N."/>
            <person name="Mizuno H."/>
            <person name="Yamamoto K."/>
            <person name="Antonio B.A."/>
            <person name="Baba T."/>
            <person name="Sakata K."/>
            <person name="Nagamura Y."/>
            <person name="Aoki H."/>
            <person name="Arikawa K."/>
            <person name="Arita K."/>
            <person name="Bito T."/>
            <person name="Chiden Y."/>
            <person name="Fujitsuka N."/>
            <person name="Fukunaka R."/>
            <person name="Hamada M."/>
            <person name="Harada C."/>
            <person name="Hayashi A."/>
            <person name="Hijishita S."/>
            <person name="Honda M."/>
            <person name="Hosokawa S."/>
            <person name="Ichikawa Y."/>
            <person name="Idonuma A."/>
            <person name="Iijima M."/>
            <person name="Ikeda M."/>
            <person name="Ikeno M."/>
            <person name="Ito K."/>
            <person name="Ito S."/>
            <person name="Ito T."/>
            <person name="Ito Y."/>
            <person name="Ito Y."/>
            <person name="Iwabuchi A."/>
            <person name="Kamiya K."/>
            <person name="Karasawa W."/>
            <person name="Kurita K."/>
            <person name="Katagiri S."/>
            <person name="Kikuta A."/>
            <person name="Kobayashi H."/>
            <person name="Kobayashi N."/>
            <person name="Machita K."/>
            <person name="Maehara T."/>
            <person name="Masukawa M."/>
            <person name="Mizubayashi T."/>
            <person name="Mukai Y."/>
            <person name="Nagasaki H."/>
            <person name="Nagata Y."/>
            <person name="Naito S."/>
            <person name="Nakashima M."/>
            <person name="Nakama Y."/>
            <person name="Nakamichi Y."/>
            <person name="Nakamura M."/>
            <person name="Meguro A."/>
            <person name="Negishi M."/>
            <person name="Ohta I."/>
            <person name="Ohta T."/>
            <person name="Okamoto M."/>
            <person name="Ono N."/>
            <person name="Saji S."/>
            <person name="Sakaguchi M."/>
            <person name="Sakai K."/>
            <person name="Shibata M."/>
            <person name="Shimokawa T."/>
            <person name="Song J."/>
            <person name="Takazaki Y."/>
            <person name="Terasawa K."/>
            <person name="Tsugane M."/>
            <person name="Tsuji K."/>
            <person name="Ueda S."/>
            <person name="Waki K."/>
            <person name="Yamagata H."/>
            <person name="Yamamoto M."/>
            <person name="Yamamoto S."/>
            <person name="Yamane H."/>
            <person name="Yoshiki S."/>
            <person name="Yoshihara R."/>
            <person name="Yukawa K."/>
            <person name="Zhong H."/>
            <person name="Yano M."/>
            <person name="Yuan Q."/>
            <person name="Ouyang S."/>
            <person name="Liu J."/>
            <person name="Jones K.M."/>
            <person name="Gansberger K."/>
            <person name="Moffat K."/>
            <person name="Hill J."/>
            <person name="Bera J."/>
            <person name="Fadrosh D."/>
            <person name="Jin S."/>
            <person name="Johri S."/>
            <person name="Kim M."/>
            <person name="Overton L."/>
            <person name="Reardon M."/>
            <person name="Tsitrin T."/>
            <person name="Vuong H."/>
            <person name="Weaver B."/>
            <person name="Ciecko A."/>
            <person name="Tallon L."/>
            <person name="Jackson J."/>
            <person name="Pai G."/>
            <person name="Aken S.V."/>
            <person name="Utterback T."/>
            <person name="Reidmuller S."/>
            <person name="Feldblyum T."/>
            <person name="Hsiao J."/>
            <person name="Zismann V."/>
            <person name="Iobst S."/>
            <person name="de Vazeille A.R."/>
            <person name="Buell C.R."/>
            <person name="Ying K."/>
            <person name="Li Y."/>
            <person name="Lu T."/>
            <person name="Huang Y."/>
            <person name="Zhao Q."/>
            <person name="Feng Q."/>
            <person name="Zhang L."/>
            <person name="Zhu J."/>
            <person name="Weng Q."/>
            <person name="Mu J."/>
            <person name="Lu Y."/>
            <person name="Fan D."/>
            <person name="Liu Y."/>
            <person name="Guan J."/>
            <person name="Zhang Y."/>
            <person name="Yu S."/>
            <person name="Liu X."/>
            <person name="Zhang Y."/>
            <person name="Hong G."/>
            <person name="Han B."/>
            <person name="Choisne N."/>
            <person name="Demange N."/>
            <person name="Orjeda G."/>
            <person name="Samain S."/>
            <person name="Cattolico L."/>
            <person name="Pelletier E."/>
            <person name="Couloux A."/>
            <person name="Segurens B."/>
            <person name="Wincker P."/>
            <person name="D'Hont A."/>
            <person name="Scarpelli C."/>
            <person name="Weissenbach J."/>
            <person name="Salanoubat M."/>
            <person name="Quetier F."/>
            <person name="Yu Y."/>
            <person name="Kim H.R."/>
            <person name="Rambo T."/>
            <person name="Currie J."/>
            <person name="Collura K."/>
            <person name="Luo M."/>
            <person name="Yang T."/>
            <person name="Ammiraju J.S.S."/>
            <person name="Engler F."/>
            <person name="Soderlund C."/>
            <person name="Wing R.A."/>
            <person name="Palmer L.E."/>
            <person name="de la Bastide M."/>
            <person name="Spiegel L."/>
            <person name="Nascimento L."/>
            <person name="Zutavern T."/>
            <person name="O'Shaughnessy A."/>
            <person name="Dike S."/>
            <person name="Dedhia N."/>
            <person name="Preston R."/>
            <person name="Balija V."/>
            <person name="McCombie W.R."/>
            <person name="Chow T."/>
            <person name="Chen H."/>
            <person name="Chung M."/>
            <person name="Chen C."/>
            <person name="Shaw J."/>
            <person name="Wu H."/>
            <person name="Hsiao K."/>
            <person name="Chao Y."/>
            <person name="Chu M."/>
            <person name="Cheng C."/>
            <person name="Hour A."/>
            <person name="Lee P."/>
            <person name="Lin S."/>
            <person name="Lin Y."/>
            <person name="Liou J."/>
            <person name="Liu S."/>
            <person name="Hsing Y."/>
            <person name="Raghuvanshi S."/>
            <person name="Mohanty A."/>
            <person name="Bharti A.K."/>
            <person name="Gaur A."/>
            <person name="Gupta V."/>
            <person name="Kumar D."/>
            <person name="Ravi V."/>
            <person name="Vij S."/>
            <person name="Kapur A."/>
            <person name="Khurana P."/>
            <person name="Khurana P."/>
            <person name="Khurana J.P."/>
            <person name="Tyagi A.K."/>
            <person name="Gaikwad K."/>
            <person name="Singh A."/>
            <person name="Dalal V."/>
            <person name="Srivastava S."/>
            <person name="Dixit A."/>
            <person name="Pal A.K."/>
            <person name="Ghazi I.A."/>
            <person name="Yadav M."/>
            <person name="Pandit A."/>
            <person name="Bhargava A."/>
            <person name="Sureshbabu K."/>
            <person name="Batra K."/>
            <person name="Sharma T.R."/>
            <person name="Mohapatra T."/>
            <person name="Singh N.K."/>
            <person name="Messing J."/>
            <person name="Nelson A.B."/>
            <person name="Fuks G."/>
            <person name="Kavchok S."/>
            <person name="Keizer G."/>
            <person name="Linton E."/>
            <person name="Llaca V."/>
            <person name="Song R."/>
            <person name="Tanyolac B."/>
            <person name="Young S."/>
            <person name="Ho-Il K."/>
            <person name="Hahn J.H."/>
            <person name="Sangsakoo G."/>
            <person name="Vanavichit A."/>
            <person name="de Mattos Luiz.A.T."/>
            <person name="Zimmer P.D."/>
            <person name="Malone G."/>
            <person name="Dellagostin O."/>
            <person name="de Oliveira A.C."/>
            <person name="Bevan M."/>
            <person name="Bancroft I."/>
            <person name="Minx P."/>
            <person name="Cordum H."/>
            <person name="Wilson R."/>
            <person name="Cheng Z."/>
            <person name="Jin W."/>
            <person name="Jiang J."/>
            <person name="Leong S.A."/>
            <person name="Iwama H."/>
            <person name="Gojobori T."/>
            <person name="Itoh T."/>
            <person name="Niimura Y."/>
            <person name="Fujii Y."/>
            <person name="Habara T."/>
            <person name="Sakai H."/>
            <person name="Sato Y."/>
            <person name="Wilson G."/>
            <person name="Kumar K."/>
            <person name="McCouch S."/>
            <person name="Juretic N."/>
            <person name="Hoen D."/>
            <person name="Wright S."/>
            <person name="Bruskiewich R."/>
            <person name="Bureau T."/>
            <person name="Miyao A."/>
            <person name="Hirochika H."/>
            <person name="Nishikawa T."/>
            <person name="Kadowaki K."/>
            <person name="Sugiura M."/>
            <person name="Burr B."/>
            <person name="Sasaki T."/>
        </authorList>
    </citation>
    <scope>NUCLEOTIDE SEQUENCE [LARGE SCALE GENOMIC DNA]</scope>
    <source>
        <strain evidence="2">cv. Nipponbare</strain>
    </source>
</reference>
<name>Q5Z4Y0_ORYSJ</name>
<dbReference type="EMBL" id="AP005921">
    <property type="protein sequence ID" value="BAD62214.1"/>
    <property type="molecule type" value="Genomic_DNA"/>
</dbReference>
<evidence type="ECO:0000313" key="2">
    <source>
        <dbReference type="Proteomes" id="UP000000763"/>
    </source>
</evidence>
<protein>
    <submittedName>
        <fullName evidence="1">Uncharacterized protein</fullName>
    </submittedName>
</protein>
<sequence>MRTYGNLVVMKWCSRHLSGAVMKKKPRKFEEGMSSIAHICPEAITYLKKVGKYLQEDKDEQEKLVRVFQRKDGGYRWGIMSRPLGLELGGSNGCTGFDGGGGDCTGWLGSVWSWKTTL</sequence>
<dbReference type="Proteomes" id="UP000000763">
    <property type="component" value="Chromosome 6"/>
</dbReference>
<reference evidence="2" key="2">
    <citation type="journal article" date="2008" name="Nucleic Acids Res.">
        <title>The rice annotation project database (RAP-DB): 2008 update.</title>
        <authorList>
            <consortium name="The rice annotation project (RAP)"/>
        </authorList>
    </citation>
    <scope>GENOME REANNOTATION</scope>
    <source>
        <strain evidence="2">cv. Nipponbare</strain>
    </source>
</reference>
<gene>
    <name evidence="1" type="primary">B1061F01.8</name>
</gene>